<dbReference type="EMBL" id="RAQJ01000004">
    <property type="protein sequence ID" value="RKE92245.1"/>
    <property type="molecule type" value="Genomic_DNA"/>
</dbReference>
<accession>A0A420DGM7</accession>
<organism evidence="2 3">
    <name type="scientific">Ichthyenterobacterium magnum</name>
    <dbReference type="NCBI Taxonomy" id="1230530"/>
    <lineage>
        <taxon>Bacteria</taxon>
        <taxon>Pseudomonadati</taxon>
        <taxon>Bacteroidota</taxon>
        <taxon>Flavobacteriia</taxon>
        <taxon>Flavobacteriales</taxon>
        <taxon>Flavobacteriaceae</taxon>
        <taxon>Ichthyenterobacterium</taxon>
    </lineage>
</organism>
<feature type="transmembrane region" description="Helical" evidence="1">
    <location>
        <begin position="152"/>
        <end position="168"/>
    </location>
</feature>
<protein>
    <recommendedName>
        <fullName evidence="4">Glycerophosphoryl diester phosphodiesterase family protein</fullName>
    </recommendedName>
</protein>
<reference evidence="2 3" key="1">
    <citation type="submission" date="2018-09" db="EMBL/GenBank/DDBJ databases">
        <title>Genomic Encyclopedia of Archaeal and Bacterial Type Strains, Phase II (KMG-II): from individual species to whole genera.</title>
        <authorList>
            <person name="Goeker M."/>
        </authorList>
    </citation>
    <scope>NUCLEOTIDE SEQUENCE [LARGE SCALE GENOMIC DNA]</scope>
    <source>
        <strain evidence="2 3">DSM 26283</strain>
    </source>
</reference>
<feature type="transmembrane region" description="Helical" evidence="1">
    <location>
        <begin position="35"/>
        <end position="56"/>
    </location>
</feature>
<sequence>MKKFIELKKQREFGDILADTFAFLRSEFKPLLKTITNIAGPYIVLFLIALVFYIYIVGDQFSFDLNSDVFPYQNPLAMVAAYLLYLVAAILAYTFTTSATLFYIKSYTDNQGQVDVNEIKQNVNKTFWSFLGLSFLKGLTLFVAVLICCLPVFYAIVPMAIVLPILVFKSMNATDAYSEGFTLIKDEFWITLATLIVLYIIISVIGSIIAVPTVIYTWLKMGVFSGEVDPSNLDSLVDPVYIFLNVLSSFFQYALNIVVVVGSAFIYFNLNERKHFSGTLERINTLGNSDN</sequence>
<dbReference type="OrthoDB" id="1049480at2"/>
<gene>
    <name evidence="2" type="ORF">BXY80_2163</name>
</gene>
<keyword evidence="1" id="KW-0812">Transmembrane</keyword>
<keyword evidence="1" id="KW-0472">Membrane</keyword>
<dbReference type="RefSeq" id="WP_120201773.1">
    <property type="nucleotide sequence ID" value="NZ_RAQJ01000004.1"/>
</dbReference>
<comment type="caution">
    <text evidence="2">The sequence shown here is derived from an EMBL/GenBank/DDBJ whole genome shotgun (WGS) entry which is preliminary data.</text>
</comment>
<feature type="transmembrane region" description="Helical" evidence="1">
    <location>
        <begin position="188"/>
        <end position="219"/>
    </location>
</feature>
<dbReference type="Proteomes" id="UP000284892">
    <property type="component" value="Unassembled WGS sequence"/>
</dbReference>
<name>A0A420DGM7_9FLAO</name>
<feature type="transmembrane region" description="Helical" evidence="1">
    <location>
        <begin position="125"/>
        <end position="146"/>
    </location>
</feature>
<keyword evidence="1" id="KW-1133">Transmembrane helix</keyword>
<dbReference type="AlphaFoldDB" id="A0A420DGM7"/>
<feature type="transmembrane region" description="Helical" evidence="1">
    <location>
        <begin position="76"/>
        <end position="104"/>
    </location>
</feature>
<evidence type="ECO:0000313" key="3">
    <source>
        <dbReference type="Proteomes" id="UP000284892"/>
    </source>
</evidence>
<evidence type="ECO:0000256" key="1">
    <source>
        <dbReference type="SAM" id="Phobius"/>
    </source>
</evidence>
<evidence type="ECO:0000313" key="2">
    <source>
        <dbReference type="EMBL" id="RKE92245.1"/>
    </source>
</evidence>
<proteinExistence type="predicted"/>
<keyword evidence="3" id="KW-1185">Reference proteome</keyword>
<evidence type="ECO:0008006" key="4">
    <source>
        <dbReference type="Google" id="ProtNLM"/>
    </source>
</evidence>
<feature type="transmembrane region" description="Helical" evidence="1">
    <location>
        <begin position="239"/>
        <end position="268"/>
    </location>
</feature>